<name>A0A5R9H3S2_9BACT</name>
<evidence type="ECO:0000313" key="2">
    <source>
        <dbReference type="Proteomes" id="UP000308001"/>
    </source>
</evidence>
<accession>A0A5R9H3S2</accession>
<evidence type="ECO:0000313" key="1">
    <source>
        <dbReference type="EMBL" id="TLS71842.1"/>
    </source>
</evidence>
<protein>
    <submittedName>
        <fullName evidence="1">Glycosyltransferase family 4 protein</fullName>
    </submittedName>
</protein>
<dbReference type="SUPFAM" id="SSF53756">
    <property type="entry name" value="UDP-Glycosyltransferase/glycogen phosphorylase"/>
    <property type="match status" value="1"/>
</dbReference>
<dbReference type="Proteomes" id="UP000308001">
    <property type="component" value="Unassembled WGS sequence"/>
</dbReference>
<reference evidence="1 2" key="1">
    <citation type="submission" date="2019-05" db="EMBL/GenBank/DDBJ databases">
        <title>Arcobacter cibarius and Arcobacter thereius providing challenges in identification an antibiotic susceptibility and Quinolone resistance.</title>
        <authorList>
            <person name="Busch A."/>
            <person name="Hanel I."/>
            <person name="Hotzel H."/>
            <person name="Tomaso H."/>
        </authorList>
    </citation>
    <scope>NUCLEOTIDE SEQUENCE [LARGE SCALE GENOMIC DNA]</scope>
    <source>
        <strain evidence="1 2">17CS1191_2</strain>
    </source>
</reference>
<dbReference type="AlphaFoldDB" id="A0A5R9H3S2"/>
<organism evidence="1 2">
    <name type="scientific">Aliarcobacter thereius</name>
    <dbReference type="NCBI Taxonomy" id="544718"/>
    <lineage>
        <taxon>Bacteria</taxon>
        <taxon>Pseudomonadati</taxon>
        <taxon>Campylobacterota</taxon>
        <taxon>Epsilonproteobacteria</taxon>
        <taxon>Campylobacterales</taxon>
        <taxon>Arcobacteraceae</taxon>
        <taxon>Aliarcobacter</taxon>
    </lineage>
</organism>
<dbReference type="Gene3D" id="3.40.50.2000">
    <property type="entry name" value="Glycogen Phosphorylase B"/>
    <property type="match status" value="1"/>
</dbReference>
<keyword evidence="1" id="KW-0808">Transferase</keyword>
<dbReference type="EMBL" id="VBUF01000003">
    <property type="protein sequence ID" value="TLS71842.1"/>
    <property type="molecule type" value="Genomic_DNA"/>
</dbReference>
<proteinExistence type="predicted"/>
<gene>
    <name evidence="1" type="ORF">FE246_05300</name>
</gene>
<dbReference type="RefSeq" id="WP_138142855.1">
    <property type="nucleotide sequence ID" value="NZ_VBUF01000003.1"/>
</dbReference>
<sequence length="413" mass="48904">MEEKDLQNKKDLYLFFPMKEVGGVQILFLRLSEYLAKMNLFNIYLIDYKDGYMANNYDKNNIYLVEYNHKNNIYFKDNDIVLFQSMPLSSMPLNLVFSPKTKILFWNLHPLNFGSFSQNINNKILSNIINYILRKTFYKNELNTIKLFNQNHAICFMDGANINSIYNIFKYKIEFPLLIPLLIQNIKKVKFIQENSESINALWIGRICDFKVHILIYTIKELSKIKPNSNFTIIGDGDYLNYLKNELSKIKNINIIYRKYISPNDLEKEIVNYNIGFSMGTSALDMAKHGLPTICLDAFYEKIDGYYKFKWLFERNDFTLGEILNNNSLSKNIEDNNLKQIIGLCIDSFDEFSNKSFEYVNKNFNVDNSIESIKEFIYKSTLYYKNIPKKYFEFNLIQKIKKTKKAYGEYNNE</sequence>
<dbReference type="GO" id="GO:0016740">
    <property type="term" value="F:transferase activity"/>
    <property type="evidence" value="ECO:0007669"/>
    <property type="project" value="UniProtKB-KW"/>
</dbReference>
<comment type="caution">
    <text evidence="1">The sequence shown here is derived from an EMBL/GenBank/DDBJ whole genome shotgun (WGS) entry which is preliminary data.</text>
</comment>